<reference evidence="1" key="1">
    <citation type="submission" date="2023-03" db="EMBL/GenBank/DDBJ databases">
        <title>Massive genome expansion in bonnet fungi (Mycena s.s.) driven by repeated elements and novel gene families across ecological guilds.</title>
        <authorList>
            <consortium name="Lawrence Berkeley National Laboratory"/>
            <person name="Harder C.B."/>
            <person name="Miyauchi S."/>
            <person name="Viragh M."/>
            <person name="Kuo A."/>
            <person name="Thoen E."/>
            <person name="Andreopoulos B."/>
            <person name="Lu D."/>
            <person name="Skrede I."/>
            <person name="Drula E."/>
            <person name="Henrissat B."/>
            <person name="Morin E."/>
            <person name="Kohler A."/>
            <person name="Barry K."/>
            <person name="LaButti K."/>
            <person name="Morin E."/>
            <person name="Salamov A."/>
            <person name="Lipzen A."/>
            <person name="Mereny Z."/>
            <person name="Hegedus B."/>
            <person name="Baldrian P."/>
            <person name="Stursova M."/>
            <person name="Weitz H."/>
            <person name="Taylor A."/>
            <person name="Grigoriev I.V."/>
            <person name="Nagy L.G."/>
            <person name="Martin F."/>
            <person name="Kauserud H."/>
        </authorList>
    </citation>
    <scope>NUCLEOTIDE SEQUENCE</scope>
    <source>
        <strain evidence="1">CBHHK200</strain>
    </source>
</reference>
<sequence>MNVCVFSDVFGGTRKVPPLREANYAKRLLSKEYSVVVNDTAIAWPATCKFLEGTSGLAPTSFRWWWLTKIKNQADNRASPGYVEWLRKRDAQEGPAYDKGLAIEYRPLNLVSELDSSRRLFNSPSLNSLSVGFPQLISSSNYLTERGNFATRSLAKLAPIETRTSDNEKTDTMKGHEGVHCPLEGKGALGCCGKAACVLKLGIGVKKSEDTECTSS</sequence>
<evidence type="ECO:0000313" key="2">
    <source>
        <dbReference type="Proteomes" id="UP001218188"/>
    </source>
</evidence>
<accession>A0AAD6SNI6</accession>
<keyword evidence="2" id="KW-1185">Reference proteome</keyword>
<evidence type="ECO:0000313" key="1">
    <source>
        <dbReference type="EMBL" id="KAJ7030735.1"/>
    </source>
</evidence>
<comment type="caution">
    <text evidence="1">The sequence shown here is derived from an EMBL/GenBank/DDBJ whole genome shotgun (WGS) entry which is preliminary data.</text>
</comment>
<gene>
    <name evidence="1" type="ORF">C8F04DRAFT_1186583</name>
</gene>
<proteinExistence type="predicted"/>
<dbReference type="AlphaFoldDB" id="A0AAD6SNI6"/>
<organism evidence="1 2">
    <name type="scientific">Mycena alexandri</name>
    <dbReference type="NCBI Taxonomy" id="1745969"/>
    <lineage>
        <taxon>Eukaryota</taxon>
        <taxon>Fungi</taxon>
        <taxon>Dikarya</taxon>
        <taxon>Basidiomycota</taxon>
        <taxon>Agaricomycotina</taxon>
        <taxon>Agaricomycetes</taxon>
        <taxon>Agaricomycetidae</taxon>
        <taxon>Agaricales</taxon>
        <taxon>Marasmiineae</taxon>
        <taxon>Mycenaceae</taxon>
        <taxon>Mycena</taxon>
    </lineage>
</organism>
<name>A0AAD6SNI6_9AGAR</name>
<dbReference type="Proteomes" id="UP001218188">
    <property type="component" value="Unassembled WGS sequence"/>
</dbReference>
<protein>
    <submittedName>
        <fullName evidence="1">Uncharacterized protein</fullName>
    </submittedName>
</protein>
<dbReference type="EMBL" id="JARJCM010000088">
    <property type="protein sequence ID" value="KAJ7030735.1"/>
    <property type="molecule type" value="Genomic_DNA"/>
</dbReference>